<dbReference type="PROSITE" id="PS50234">
    <property type="entry name" value="VWFA"/>
    <property type="match status" value="1"/>
</dbReference>
<dbReference type="Gene3D" id="1.20.120.20">
    <property type="entry name" value="Apolipoprotein"/>
    <property type="match status" value="1"/>
</dbReference>
<evidence type="ECO:0000256" key="1">
    <source>
        <dbReference type="SAM" id="SignalP"/>
    </source>
</evidence>
<evidence type="ECO:0000259" key="2">
    <source>
        <dbReference type="PROSITE" id="PS50234"/>
    </source>
</evidence>
<dbReference type="PANTHER" id="PTHR24020:SF87">
    <property type="entry name" value="COLLAGEN ALPHA-1(VI) CHAIN-LIKE"/>
    <property type="match status" value="1"/>
</dbReference>
<dbReference type="SUPFAM" id="SSF53300">
    <property type="entry name" value="vWA-like"/>
    <property type="match status" value="1"/>
</dbReference>
<sequence length="409" mass="46258">MMWKVLLSAWLVSVAVCGANAQRIPNEMVPPNCDCDLDLMFLVDGSSSIGSEGFDQAKEYIAHFIDCYNCTNVGLIHCKCESNRSIPLCYYNNVPALVNAVEEVESCPSTTRVGYCIYYSQCTTQWHAGKANGRNTDDVAGYAENARNAGITVYAGAIGRSSLVNMNGLETISGSSSRVVDTTQEDPSWLASCLTIDNCEMRYRGFWNSIYDIWSNIKEEVRDFIDEVQGSVEEIITNAQDAINQAAQTVRDEIQSVIGECRSTIERVRDAALDILRDLFPFVNSVIQDIQDVICNIIDAYRVVEAIREYFERLVQEAFDAFCHYLESLIDGLKYLIDSFSFILPQGLENFLQDILGKAQLLLWLKRITRIFADAFGCRVCRFLWWLIWRNIFPFIFPTPFKPLLGIIP</sequence>
<dbReference type="InterPro" id="IPR016024">
    <property type="entry name" value="ARM-type_fold"/>
</dbReference>
<dbReference type="SMART" id="SM00327">
    <property type="entry name" value="VWA"/>
    <property type="match status" value="1"/>
</dbReference>
<dbReference type="Pfam" id="PF00092">
    <property type="entry name" value="VWA"/>
    <property type="match status" value="1"/>
</dbReference>
<dbReference type="Gene3D" id="3.40.50.410">
    <property type="entry name" value="von Willebrand factor, type A domain"/>
    <property type="match status" value="1"/>
</dbReference>
<proteinExistence type="predicted"/>
<keyword evidence="1" id="KW-0732">Signal</keyword>
<dbReference type="AlphaFoldDB" id="C3YTS1"/>
<feature type="domain" description="VWFA" evidence="2">
    <location>
        <begin position="38"/>
        <end position="210"/>
    </location>
</feature>
<feature type="chain" id="PRO_5002935988" description="VWFA domain-containing protein" evidence="1">
    <location>
        <begin position="22"/>
        <end position="409"/>
    </location>
</feature>
<gene>
    <name evidence="3" type="ORF">BRAFLDRAFT_66692</name>
</gene>
<dbReference type="InterPro" id="IPR002035">
    <property type="entry name" value="VWF_A"/>
</dbReference>
<dbReference type="SUPFAM" id="SSF48371">
    <property type="entry name" value="ARM repeat"/>
    <property type="match status" value="1"/>
</dbReference>
<dbReference type="EMBL" id="GG666552">
    <property type="protein sequence ID" value="EEN56198.1"/>
    <property type="molecule type" value="Genomic_DNA"/>
</dbReference>
<dbReference type="PANTHER" id="PTHR24020">
    <property type="entry name" value="COLLAGEN ALPHA"/>
    <property type="match status" value="1"/>
</dbReference>
<dbReference type="InterPro" id="IPR050525">
    <property type="entry name" value="ECM_Assembly_Org"/>
</dbReference>
<name>C3YTS1_BRAFL</name>
<organism>
    <name type="scientific">Branchiostoma floridae</name>
    <name type="common">Florida lancelet</name>
    <name type="synonym">Amphioxus</name>
    <dbReference type="NCBI Taxonomy" id="7739"/>
    <lineage>
        <taxon>Eukaryota</taxon>
        <taxon>Metazoa</taxon>
        <taxon>Chordata</taxon>
        <taxon>Cephalochordata</taxon>
        <taxon>Leptocardii</taxon>
        <taxon>Amphioxiformes</taxon>
        <taxon>Branchiostomatidae</taxon>
        <taxon>Branchiostoma</taxon>
    </lineage>
</organism>
<dbReference type="InterPro" id="IPR036465">
    <property type="entry name" value="vWFA_dom_sf"/>
</dbReference>
<protein>
    <recommendedName>
        <fullName evidence="2">VWFA domain-containing protein</fullName>
    </recommendedName>
</protein>
<accession>C3YTS1</accession>
<feature type="signal peptide" evidence="1">
    <location>
        <begin position="1"/>
        <end position="21"/>
    </location>
</feature>
<dbReference type="InParanoid" id="C3YTS1"/>
<evidence type="ECO:0000313" key="3">
    <source>
        <dbReference type="EMBL" id="EEN56198.1"/>
    </source>
</evidence>
<reference evidence="3" key="1">
    <citation type="journal article" date="2008" name="Nature">
        <title>The amphioxus genome and the evolution of the chordate karyotype.</title>
        <authorList>
            <consortium name="US DOE Joint Genome Institute (JGI-PGF)"/>
            <person name="Putnam N.H."/>
            <person name="Butts T."/>
            <person name="Ferrier D.E.K."/>
            <person name="Furlong R.F."/>
            <person name="Hellsten U."/>
            <person name="Kawashima T."/>
            <person name="Robinson-Rechavi M."/>
            <person name="Shoguchi E."/>
            <person name="Terry A."/>
            <person name="Yu J.-K."/>
            <person name="Benito-Gutierrez E.L."/>
            <person name="Dubchak I."/>
            <person name="Garcia-Fernandez J."/>
            <person name="Gibson-Brown J.J."/>
            <person name="Grigoriev I.V."/>
            <person name="Horton A.C."/>
            <person name="de Jong P.J."/>
            <person name="Jurka J."/>
            <person name="Kapitonov V.V."/>
            <person name="Kohara Y."/>
            <person name="Kuroki Y."/>
            <person name="Lindquist E."/>
            <person name="Lucas S."/>
            <person name="Osoegawa K."/>
            <person name="Pennacchio L.A."/>
            <person name="Salamov A.A."/>
            <person name="Satou Y."/>
            <person name="Sauka-Spengler T."/>
            <person name="Schmutz J."/>
            <person name="Shin-I T."/>
            <person name="Toyoda A."/>
            <person name="Bronner-Fraser M."/>
            <person name="Fujiyama A."/>
            <person name="Holland L.Z."/>
            <person name="Holland P.W.H."/>
            <person name="Satoh N."/>
            <person name="Rokhsar D.S."/>
        </authorList>
    </citation>
    <scope>NUCLEOTIDE SEQUENCE [LARGE SCALE GENOMIC DNA]</scope>
    <source>
        <strain evidence="3">S238N-H82</strain>
        <tissue evidence="3">Testes</tissue>
    </source>
</reference>